<gene>
    <name evidence="3" type="ORF">HCN51_57175</name>
</gene>
<dbReference type="Pfam" id="PF05048">
    <property type="entry name" value="NosD"/>
    <property type="match status" value="1"/>
</dbReference>
<dbReference type="EMBL" id="JAATEP010000116">
    <property type="protein sequence ID" value="NJP98858.1"/>
    <property type="molecule type" value="Genomic_DNA"/>
</dbReference>
<keyword evidence="4" id="KW-1185">Reference proteome</keyword>
<comment type="caution">
    <text evidence="3">The sequence shown here is derived from an EMBL/GenBank/DDBJ whole genome shotgun (WGS) entry which is preliminary data.</text>
</comment>
<evidence type="ECO:0000259" key="2">
    <source>
        <dbReference type="Pfam" id="PF05048"/>
    </source>
</evidence>
<feature type="domain" description="Periplasmic copper-binding protein NosD beta helix" evidence="2">
    <location>
        <begin position="218"/>
        <end position="306"/>
    </location>
</feature>
<feature type="chain" id="PRO_5047504834" description="Periplasmic copper-binding protein NosD beta helix domain-containing protein" evidence="1">
    <location>
        <begin position="30"/>
        <end position="382"/>
    </location>
</feature>
<dbReference type="InterPro" id="IPR011050">
    <property type="entry name" value="Pectin_lyase_fold/virulence"/>
</dbReference>
<dbReference type="Proteomes" id="UP000696294">
    <property type="component" value="Unassembled WGS sequence"/>
</dbReference>
<reference evidence="3 4" key="1">
    <citation type="submission" date="2020-03" db="EMBL/GenBank/DDBJ databases">
        <title>WGS of actinomycetes isolated from Thailand.</title>
        <authorList>
            <person name="Thawai C."/>
        </authorList>
    </citation>
    <scope>NUCLEOTIDE SEQUENCE [LARGE SCALE GENOMIC DNA]</scope>
    <source>
        <strain evidence="3 4">FMUSA5-5</strain>
    </source>
</reference>
<evidence type="ECO:0000313" key="3">
    <source>
        <dbReference type="EMBL" id="NJP98858.1"/>
    </source>
</evidence>
<dbReference type="RefSeq" id="WP_168022145.1">
    <property type="nucleotide sequence ID" value="NZ_JAATEP010000116.1"/>
</dbReference>
<feature type="signal peptide" evidence="1">
    <location>
        <begin position="1"/>
        <end position="29"/>
    </location>
</feature>
<name>A0ABX1BM90_9ACTN</name>
<keyword evidence="1" id="KW-0732">Signal</keyword>
<proteinExistence type="predicted"/>
<evidence type="ECO:0000256" key="1">
    <source>
        <dbReference type="SAM" id="SignalP"/>
    </source>
</evidence>
<protein>
    <recommendedName>
        <fullName evidence="2">Periplasmic copper-binding protein NosD beta helix domain-containing protein</fullName>
    </recommendedName>
</protein>
<dbReference type="SUPFAM" id="SSF51126">
    <property type="entry name" value="Pectin lyase-like"/>
    <property type="match status" value="1"/>
</dbReference>
<evidence type="ECO:0000313" key="4">
    <source>
        <dbReference type="Proteomes" id="UP000696294"/>
    </source>
</evidence>
<accession>A0ABX1BM90</accession>
<organism evidence="3 4">
    <name type="scientific">Nonomuraea composti</name>
    <dbReference type="NCBI Taxonomy" id="2720023"/>
    <lineage>
        <taxon>Bacteria</taxon>
        <taxon>Bacillati</taxon>
        <taxon>Actinomycetota</taxon>
        <taxon>Actinomycetes</taxon>
        <taxon>Streptosporangiales</taxon>
        <taxon>Streptosporangiaceae</taxon>
        <taxon>Nonomuraea</taxon>
    </lineage>
</organism>
<sequence length="382" mass="39465">MSRGRKTTLTAAALSIALAVLAVPGAAHASALNVVSCGDVLTGSVTLTADLVCAGGDALTVGADDVTIDLDGHAITGDGTGTAVRVHGHTGLVLRGGRVTGFAEGLYALGTSGVSPDVTVTGVRFTDALVRGRNSTITVGGTLGSCRLAGADLRGGPGKLVVDRCRVTGEVRLYESNYSAIRHSLLSHGLLGIGQSDRGEYLTNVFDDFPVLMGTPECRRNLFKGNVFKNAGTAFETSEAYTPANANVIEKNVFLANDIGLLADYTFRNTIVRDNVFTANRTVGMYLENRRTVIPSPDPVSGNVFVGNGHAPSGIVDDDGNPVQGGLHLITRLDPAARIALANNVGTGNAGRMIWAPPGMVIDGGGNQGPCEPAPNPDLTCW</sequence>
<dbReference type="InterPro" id="IPR012334">
    <property type="entry name" value="Pectin_lyas_fold"/>
</dbReference>
<dbReference type="InterPro" id="IPR007742">
    <property type="entry name" value="NosD_dom"/>
</dbReference>
<dbReference type="Gene3D" id="2.160.20.10">
    <property type="entry name" value="Single-stranded right-handed beta-helix, Pectin lyase-like"/>
    <property type="match status" value="1"/>
</dbReference>